<protein>
    <submittedName>
        <fullName evidence="7">Uncharacterized protein</fullName>
    </submittedName>
</protein>
<name>A0A8S1JZG6_PARPR</name>
<feature type="transmembrane region" description="Helical" evidence="6">
    <location>
        <begin position="335"/>
        <end position="358"/>
    </location>
</feature>
<dbReference type="AlphaFoldDB" id="A0A8S1JZG6"/>
<feature type="transmembrane region" description="Helical" evidence="6">
    <location>
        <begin position="111"/>
        <end position="130"/>
    </location>
</feature>
<evidence type="ECO:0000256" key="1">
    <source>
        <dbReference type="ARBA" id="ARBA00004141"/>
    </source>
</evidence>
<feature type="transmembrane region" description="Helical" evidence="6">
    <location>
        <begin position="467"/>
        <end position="485"/>
    </location>
</feature>
<feature type="transmembrane region" description="Helical" evidence="6">
    <location>
        <begin position="30"/>
        <end position="52"/>
    </location>
</feature>
<reference evidence="7" key="1">
    <citation type="submission" date="2021-01" db="EMBL/GenBank/DDBJ databases">
        <authorList>
            <consortium name="Genoscope - CEA"/>
            <person name="William W."/>
        </authorList>
    </citation>
    <scope>NUCLEOTIDE SEQUENCE</scope>
</reference>
<dbReference type="Proteomes" id="UP000688137">
    <property type="component" value="Unassembled WGS sequence"/>
</dbReference>
<feature type="transmembrane region" description="Helical" evidence="6">
    <location>
        <begin position="136"/>
        <end position="164"/>
    </location>
</feature>
<keyword evidence="4 6" id="KW-1133">Transmembrane helix</keyword>
<feature type="transmembrane region" description="Helical" evidence="6">
    <location>
        <begin position="378"/>
        <end position="400"/>
    </location>
</feature>
<gene>
    <name evidence="7" type="ORF">PPRIM_AZ9-3.1.T0100188</name>
</gene>
<accession>A0A8S1JZG6</accession>
<keyword evidence="3 6" id="KW-0812">Transmembrane</keyword>
<feature type="transmembrane region" description="Helical" evidence="6">
    <location>
        <begin position="420"/>
        <end position="442"/>
    </location>
</feature>
<evidence type="ECO:0000256" key="4">
    <source>
        <dbReference type="ARBA" id="ARBA00022989"/>
    </source>
</evidence>
<evidence type="ECO:0000313" key="8">
    <source>
        <dbReference type="Proteomes" id="UP000688137"/>
    </source>
</evidence>
<evidence type="ECO:0000256" key="3">
    <source>
        <dbReference type="ARBA" id="ARBA00022692"/>
    </source>
</evidence>
<dbReference type="Pfam" id="PF04791">
    <property type="entry name" value="LMBR1"/>
    <property type="match status" value="1"/>
</dbReference>
<comment type="similarity">
    <text evidence="2">Belongs to the LIMR family.</text>
</comment>
<dbReference type="InterPro" id="IPR051584">
    <property type="entry name" value="GPCR-associated_LMBR1"/>
</dbReference>
<proteinExistence type="inferred from homology"/>
<dbReference type="PANTHER" id="PTHR21355">
    <property type="entry name" value="G-PROTEIN COUPLED RECEPTOR-ASSOCIATED PROTEIN LMBRD2"/>
    <property type="match status" value="1"/>
</dbReference>
<evidence type="ECO:0000256" key="2">
    <source>
        <dbReference type="ARBA" id="ARBA00010487"/>
    </source>
</evidence>
<dbReference type="GO" id="GO:0016020">
    <property type="term" value="C:membrane"/>
    <property type="evidence" value="ECO:0007669"/>
    <property type="project" value="UniProtKB-SubCell"/>
</dbReference>
<evidence type="ECO:0000313" key="7">
    <source>
        <dbReference type="EMBL" id="CAD8046110.1"/>
    </source>
</evidence>
<dbReference type="InterPro" id="IPR006876">
    <property type="entry name" value="LMBR1-like_membr_prot"/>
</dbReference>
<comment type="caution">
    <text evidence="7">The sequence shown here is derived from an EMBL/GenBank/DDBJ whole genome shotgun (WGS) entry which is preliminary data.</text>
</comment>
<dbReference type="EMBL" id="CAJJDM010000007">
    <property type="protein sequence ID" value="CAD8046110.1"/>
    <property type="molecule type" value="Genomic_DNA"/>
</dbReference>
<keyword evidence="8" id="KW-1185">Reference proteome</keyword>
<sequence>MLILLIIETIFLVAYLWYVIHSHASKQVNFYVKTLTLISWLISFSLVIILPLDIYKNEQNLEDTKIEIIWVVLYWVTFLLTWFFLPITLDYEAAGEFTFKQKLIKAIKINLITYAIFGVLGFGFTIYLLVEKSFTFQALLAFTVVLSNALGLLIVTFLLGYAIVAIPKQYFRESNHQIQLNLKYHQINKTKELLEQELLDLDDLLIEILSYESKYKYNEEYQPYVQKILELFTKDQIDSAKLSRQRGKNDQGLEDMNLDKFAEIHKRAKELSYDCVRNSKKLEILTSQALFIEDIINCDNREKKITSAIRPQRIGCFGNFIDKLQYYWYVKFWKIIMYSAAIIFICLGGLITLSEIAIFGNLKFNIFIYFINDEEDFYAVQILVLIPLLFVLYCVQYGLLSIRLNRYGFYDYGFTDGPSLIFSATFISRIAFPLAFNFFWMFNESDADIANVVGNFNFDQYLTEFKLAFPILLVILIICNIFDIYDKLLGALGFQRFQFEIGFADEHTEEGQEYVQKFRQQLSKAQAPGQDLKQPFL</sequence>
<feature type="transmembrane region" description="Helical" evidence="6">
    <location>
        <begin position="6"/>
        <end position="23"/>
    </location>
</feature>
<dbReference type="OMA" id="EDIINCD"/>
<evidence type="ECO:0000256" key="5">
    <source>
        <dbReference type="ARBA" id="ARBA00023136"/>
    </source>
</evidence>
<keyword evidence="5 6" id="KW-0472">Membrane</keyword>
<dbReference type="PANTHER" id="PTHR21355:SF0">
    <property type="entry name" value="G-PROTEIN COUPLED RECEPTOR-ASSOCIATED PROTEIN LMBRD2"/>
    <property type="match status" value="1"/>
</dbReference>
<organism evidence="7 8">
    <name type="scientific">Paramecium primaurelia</name>
    <dbReference type="NCBI Taxonomy" id="5886"/>
    <lineage>
        <taxon>Eukaryota</taxon>
        <taxon>Sar</taxon>
        <taxon>Alveolata</taxon>
        <taxon>Ciliophora</taxon>
        <taxon>Intramacronucleata</taxon>
        <taxon>Oligohymenophorea</taxon>
        <taxon>Peniculida</taxon>
        <taxon>Parameciidae</taxon>
        <taxon>Paramecium</taxon>
    </lineage>
</organism>
<feature type="transmembrane region" description="Helical" evidence="6">
    <location>
        <begin position="72"/>
        <end position="91"/>
    </location>
</feature>
<comment type="subcellular location">
    <subcellularLocation>
        <location evidence="1">Membrane</location>
        <topology evidence="1">Multi-pass membrane protein</topology>
    </subcellularLocation>
</comment>
<evidence type="ECO:0000256" key="6">
    <source>
        <dbReference type="SAM" id="Phobius"/>
    </source>
</evidence>